<reference evidence="7 8" key="1">
    <citation type="submission" date="2018-04" db="EMBL/GenBank/DDBJ databases">
        <title>Massilia violaceinigra sp. nov., a novel purple-pigmented bacterium isolated from Tianshan glacier, Xinjiang, China.</title>
        <authorList>
            <person name="Wang H."/>
        </authorList>
    </citation>
    <scope>NUCLEOTIDE SEQUENCE [LARGE SCALE GENOMIC DNA]</scope>
    <source>
        <strain evidence="7 8">B448-2</strain>
    </source>
</reference>
<keyword evidence="8" id="KW-1185">Reference proteome</keyword>
<dbReference type="EMBL" id="PXWF02000027">
    <property type="protein sequence ID" value="PWF55400.1"/>
    <property type="molecule type" value="Genomic_DNA"/>
</dbReference>
<dbReference type="OrthoDB" id="8113193at2"/>
<evidence type="ECO:0000256" key="6">
    <source>
        <dbReference type="SAM" id="Phobius"/>
    </source>
</evidence>
<dbReference type="RefSeq" id="WP_106755830.1">
    <property type="nucleotide sequence ID" value="NZ_PXWF02000027.1"/>
</dbReference>
<evidence type="ECO:0000313" key="7">
    <source>
        <dbReference type="EMBL" id="PWF55400.1"/>
    </source>
</evidence>
<keyword evidence="3 6" id="KW-0812">Transmembrane</keyword>
<keyword evidence="4 6" id="KW-1133">Transmembrane helix</keyword>
<dbReference type="InterPro" id="IPR002549">
    <property type="entry name" value="AI-2E-like"/>
</dbReference>
<dbReference type="Pfam" id="PF01594">
    <property type="entry name" value="AI-2E_transport"/>
    <property type="match status" value="1"/>
</dbReference>
<feature type="transmembrane region" description="Helical" evidence="6">
    <location>
        <begin position="300"/>
        <end position="328"/>
    </location>
</feature>
<evidence type="ECO:0000256" key="4">
    <source>
        <dbReference type="ARBA" id="ARBA00022989"/>
    </source>
</evidence>
<evidence type="ECO:0000256" key="1">
    <source>
        <dbReference type="ARBA" id="ARBA00004141"/>
    </source>
</evidence>
<feature type="transmembrane region" description="Helical" evidence="6">
    <location>
        <begin position="14"/>
        <end position="45"/>
    </location>
</feature>
<feature type="transmembrane region" description="Helical" evidence="6">
    <location>
        <begin position="65"/>
        <end position="89"/>
    </location>
</feature>
<dbReference type="AlphaFoldDB" id="A0A2U2I6P4"/>
<comment type="subcellular location">
    <subcellularLocation>
        <location evidence="1">Membrane</location>
        <topology evidence="1">Multi-pass membrane protein</topology>
    </subcellularLocation>
</comment>
<comment type="similarity">
    <text evidence="2">Belongs to the autoinducer-2 exporter (AI-2E) (TC 2.A.86) family.</text>
</comment>
<organism evidence="7 8">
    <name type="scientific">Massilia glaciei</name>
    <dbReference type="NCBI Taxonomy" id="1524097"/>
    <lineage>
        <taxon>Bacteria</taxon>
        <taxon>Pseudomonadati</taxon>
        <taxon>Pseudomonadota</taxon>
        <taxon>Betaproteobacteria</taxon>
        <taxon>Burkholderiales</taxon>
        <taxon>Oxalobacteraceae</taxon>
        <taxon>Telluria group</taxon>
        <taxon>Massilia</taxon>
    </lineage>
</organism>
<proteinExistence type="inferred from homology"/>
<comment type="caution">
    <text evidence="7">The sequence shown here is derived from an EMBL/GenBank/DDBJ whole genome shotgun (WGS) entry which is preliminary data.</text>
</comment>
<gene>
    <name evidence="7" type="ORF">C7C56_002000</name>
</gene>
<sequence length="339" mass="36246">MLTTTQNKLDANTIASYILVGVALLLVLVKGLLGALFAGLLVYALVQMMTPLLASKISDARARMVAIAVISAVVIGLLSAAAWGTITFFRGDATNLTSLLKRMADIIDASRGQLPPWLLDHLPVNADALRERLSGWLREHGDEARTLGKEAGRTLAHVLIGMIIGAMVSMGSVGGKYGARPFSSALQARLSHLLDAFRNIVFAQVWISGINTILSGIFILVILPLMGVQLPLAKTLIIITFFAGLLPVLGNLISNSVLVVVALSHSLHTAIGALAFMVVLHKLEYFLNARIIGSRIKAHAWELLVVMLVGETLFGVAGVIAAPVFYAYTKQELKARGLI</sequence>
<name>A0A2U2I6P4_9BURK</name>
<dbReference type="Proteomes" id="UP000241421">
    <property type="component" value="Unassembled WGS sequence"/>
</dbReference>
<evidence type="ECO:0000256" key="3">
    <source>
        <dbReference type="ARBA" id="ARBA00022692"/>
    </source>
</evidence>
<evidence type="ECO:0000256" key="2">
    <source>
        <dbReference type="ARBA" id="ARBA00009773"/>
    </source>
</evidence>
<evidence type="ECO:0000313" key="8">
    <source>
        <dbReference type="Proteomes" id="UP000241421"/>
    </source>
</evidence>
<dbReference type="GO" id="GO:0016020">
    <property type="term" value="C:membrane"/>
    <property type="evidence" value="ECO:0007669"/>
    <property type="project" value="UniProtKB-SubCell"/>
</dbReference>
<evidence type="ECO:0000256" key="5">
    <source>
        <dbReference type="ARBA" id="ARBA00023136"/>
    </source>
</evidence>
<feature type="transmembrane region" description="Helical" evidence="6">
    <location>
        <begin position="232"/>
        <end position="250"/>
    </location>
</feature>
<protein>
    <submittedName>
        <fullName evidence="7">AI-2E family transporter</fullName>
    </submittedName>
</protein>
<keyword evidence="5 6" id="KW-0472">Membrane</keyword>
<feature type="transmembrane region" description="Helical" evidence="6">
    <location>
        <begin position="200"/>
        <end position="226"/>
    </location>
</feature>
<feature type="transmembrane region" description="Helical" evidence="6">
    <location>
        <begin position="257"/>
        <end position="280"/>
    </location>
</feature>
<feature type="transmembrane region" description="Helical" evidence="6">
    <location>
        <begin position="155"/>
        <end position="179"/>
    </location>
</feature>
<accession>A0A2U2I6P4</accession>